<evidence type="ECO:0000256" key="2">
    <source>
        <dbReference type="ARBA" id="ARBA00023125"/>
    </source>
</evidence>
<dbReference type="SUPFAM" id="SSF48498">
    <property type="entry name" value="Tetracyclin repressor-like, C-terminal domain"/>
    <property type="match status" value="1"/>
</dbReference>
<evidence type="ECO:0000313" key="7">
    <source>
        <dbReference type="Proteomes" id="UP000037558"/>
    </source>
</evidence>
<evidence type="ECO:0000259" key="5">
    <source>
        <dbReference type="PROSITE" id="PS50977"/>
    </source>
</evidence>
<dbReference type="Proteomes" id="UP000037558">
    <property type="component" value="Unassembled WGS sequence"/>
</dbReference>
<dbReference type="InterPro" id="IPR036271">
    <property type="entry name" value="Tet_transcr_reg_TetR-rel_C_sf"/>
</dbReference>
<evidence type="ECO:0000313" key="6">
    <source>
        <dbReference type="EMBL" id="KOO43438.1"/>
    </source>
</evidence>
<dbReference type="AlphaFoldDB" id="A0A0M0KYG9"/>
<protein>
    <submittedName>
        <fullName evidence="6">TetR family transcriptional regulator</fullName>
    </submittedName>
</protein>
<dbReference type="InterPro" id="IPR009057">
    <property type="entry name" value="Homeodomain-like_sf"/>
</dbReference>
<name>A0A0M0KYG9_9BACI</name>
<dbReference type="Gene3D" id="1.10.10.60">
    <property type="entry name" value="Homeodomain-like"/>
    <property type="match status" value="1"/>
</dbReference>
<accession>A0A0M0KYG9</accession>
<keyword evidence="3" id="KW-0804">Transcription</keyword>
<evidence type="ECO:0000256" key="4">
    <source>
        <dbReference type="PROSITE-ProRule" id="PRU00335"/>
    </source>
</evidence>
<dbReference type="STRING" id="284581.AMD01_15510"/>
<dbReference type="OrthoDB" id="71867at2"/>
<dbReference type="InterPro" id="IPR001647">
    <property type="entry name" value="HTH_TetR"/>
</dbReference>
<dbReference type="GO" id="GO:0003677">
    <property type="term" value="F:DNA binding"/>
    <property type="evidence" value="ECO:0007669"/>
    <property type="project" value="UniProtKB-UniRule"/>
</dbReference>
<organism evidence="6 7">
    <name type="scientific">Priestia koreensis</name>
    <dbReference type="NCBI Taxonomy" id="284581"/>
    <lineage>
        <taxon>Bacteria</taxon>
        <taxon>Bacillati</taxon>
        <taxon>Bacillota</taxon>
        <taxon>Bacilli</taxon>
        <taxon>Bacillales</taxon>
        <taxon>Bacillaceae</taxon>
        <taxon>Priestia</taxon>
    </lineage>
</organism>
<feature type="domain" description="HTH tetR-type" evidence="5">
    <location>
        <begin position="4"/>
        <end position="64"/>
    </location>
</feature>
<dbReference type="Pfam" id="PF13305">
    <property type="entry name" value="TetR_C_33"/>
    <property type="match status" value="1"/>
</dbReference>
<reference evidence="7" key="1">
    <citation type="submission" date="2015-08" db="EMBL/GenBank/DDBJ databases">
        <title>Fjat-14210 dsm16467.</title>
        <authorList>
            <person name="Liu B."/>
            <person name="Wang J."/>
            <person name="Zhu Y."/>
            <person name="Liu G."/>
            <person name="Chen Q."/>
            <person name="Chen Z."/>
            <person name="Lan J."/>
            <person name="Che J."/>
            <person name="Ge C."/>
            <person name="Shi H."/>
            <person name="Pan Z."/>
            <person name="Liu X."/>
        </authorList>
    </citation>
    <scope>NUCLEOTIDE SEQUENCE [LARGE SCALE GENOMIC DNA]</scope>
    <source>
        <strain evidence="7">DSM 16467</strain>
    </source>
</reference>
<keyword evidence="1" id="KW-0805">Transcription regulation</keyword>
<evidence type="ECO:0000256" key="3">
    <source>
        <dbReference type="ARBA" id="ARBA00023163"/>
    </source>
</evidence>
<proteinExistence type="predicted"/>
<dbReference type="SUPFAM" id="SSF46689">
    <property type="entry name" value="Homeodomain-like"/>
    <property type="match status" value="1"/>
</dbReference>
<keyword evidence="2 4" id="KW-0238">DNA-binding</keyword>
<comment type="caution">
    <text evidence="6">The sequence shown here is derived from an EMBL/GenBank/DDBJ whole genome shotgun (WGS) entry which is preliminary data.</text>
</comment>
<gene>
    <name evidence="6" type="ORF">AMD01_15510</name>
</gene>
<dbReference type="PATRIC" id="fig|284581.3.peg.1102"/>
<evidence type="ECO:0000256" key="1">
    <source>
        <dbReference type="ARBA" id="ARBA00023015"/>
    </source>
</evidence>
<dbReference type="RefSeq" id="WP_053402347.1">
    <property type="nucleotide sequence ID" value="NZ_JAUKEN010000001.1"/>
</dbReference>
<sequence length="187" mass="20779">MRQGLDQTTVVKTAALLAERDGYESVTLASVAKELGIKTPSLYNHVNGLKGLRKDLACYAIEQLAHQLTLSAVGRSGDEAILSVGFSYIQFVRDHPGLYEATFRAPDLSDPDIMKKGDYIVQLLVAILNYYHLADEDLIHAVRALRSLVHGFAMIEMNRGFNLSVDNEETIQFMLRTFINGLPAQTH</sequence>
<feature type="DNA-binding region" description="H-T-H motif" evidence="4">
    <location>
        <begin position="27"/>
        <end position="46"/>
    </location>
</feature>
<dbReference type="Gene3D" id="1.10.357.10">
    <property type="entry name" value="Tetracycline Repressor, domain 2"/>
    <property type="match status" value="1"/>
</dbReference>
<dbReference type="InterPro" id="IPR025996">
    <property type="entry name" value="MT1864/Rv1816-like_C"/>
</dbReference>
<keyword evidence="7" id="KW-1185">Reference proteome</keyword>
<dbReference type="EMBL" id="LILC01000021">
    <property type="protein sequence ID" value="KOO43438.1"/>
    <property type="molecule type" value="Genomic_DNA"/>
</dbReference>
<dbReference type="PROSITE" id="PS50977">
    <property type="entry name" value="HTH_TETR_2"/>
    <property type="match status" value="1"/>
</dbReference>